<protein>
    <recommendedName>
        <fullName evidence="1">DUF6602 domain-containing protein</fullName>
    </recommendedName>
</protein>
<evidence type="ECO:0000313" key="2">
    <source>
        <dbReference type="EMBL" id="VVD59057.1"/>
    </source>
</evidence>
<evidence type="ECO:0000313" key="3">
    <source>
        <dbReference type="Proteomes" id="UP000343317"/>
    </source>
</evidence>
<dbReference type="Pfam" id="PF20247">
    <property type="entry name" value="DUF6602"/>
    <property type="match status" value="1"/>
</dbReference>
<name>A0A5E4R7F7_9BURK</name>
<gene>
    <name evidence="2" type="ORF">PHO31112_00005</name>
</gene>
<accession>A0A5E4R7F7</accession>
<dbReference type="InterPro" id="IPR046537">
    <property type="entry name" value="DUF6602"/>
</dbReference>
<keyword evidence="3" id="KW-1185">Reference proteome</keyword>
<dbReference type="RefSeq" id="WP_150618621.1">
    <property type="nucleotide sequence ID" value="NZ_CABPSM010000001.1"/>
</dbReference>
<sequence>MTQNPTISTATALGAAANDTTWLKQAFANVQTALGSQMALATQSISHAGTMGSVNEEHWLSLLRSYLPNRYEVATGIVIDSMGNRSEQIDVVIFDRHFTPTLLDQKNHRYVPAEAVYAMFECKPEVNKGYIAYAEKKAASVRGMTRTSVAISHAGGTFQPKPHFRILAGLLAPRSGWVNGLDDTFLGNLSSDDTLALDCICALDHGGYDRYDGDPLIVSEQGAMMFFLFRLLARLQSLGTVPAIDWAAYSRIIKA</sequence>
<reference evidence="2 3" key="1">
    <citation type="submission" date="2019-08" db="EMBL/GenBank/DDBJ databases">
        <authorList>
            <person name="Peeters C."/>
        </authorList>
    </citation>
    <scope>NUCLEOTIDE SEQUENCE [LARGE SCALE GENOMIC DNA]</scope>
    <source>
        <strain evidence="2 3">LMG 31112</strain>
    </source>
</reference>
<dbReference type="CDD" id="cd21411">
    <property type="entry name" value="NucC"/>
    <property type="match status" value="1"/>
</dbReference>
<dbReference type="AlphaFoldDB" id="A0A5E4R7F7"/>
<dbReference type="Proteomes" id="UP000343317">
    <property type="component" value="Unassembled WGS sequence"/>
</dbReference>
<feature type="domain" description="DUF6602" evidence="1">
    <location>
        <begin position="42"/>
        <end position="144"/>
    </location>
</feature>
<dbReference type="EMBL" id="CABPSM010000001">
    <property type="protein sequence ID" value="VVD59057.1"/>
    <property type="molecule type" value="Genomic_DNA"/>
</dbReference>
<proteinExistence type="predicted"/>
<evidence type="ECO:0000259" key="1">
    <source>
        <dbReference type="Pfam" id="PF20247"/>
    </source>
</evidence>
<organism evidence="2 3">
    <name type="scientific">Pandoraea horticolens</name>
    <dbReference type="NCBI Taxonomy" id="2508298"/>
    <lineage>
        <taxon>Bacteria</taxon>
        <taxon>Pseudomonadati</taxon>
        <taxon>Pseudomonadota</taxon>
        <taxon>Betaproteobacteria</taxon>
        <taxon>Burkholderiales</taxon>
        <taxon>Burkholderiaceae</taxon>
        <taxon>Pandoraea</taxon>
    </lineage>
</organism>